<accession>A0ACC2SIP9</accession>
<proteinExistence type="predicted"/>
<sequence length="638" mass="70135">MFAHAKRLTPAFNAGLRRLSVRPNAKIAITSTFSKRPYSSKPDEESKSGAGSDEKYWMLFAGTALASGYVWFTYPPADFQPQVQKGREPKSSAKPSAKAIETPKEASPVTKETPVPEVETKVDQEVPTETSNAQTSEPEAEEVVEARQADPIEASTSAFIPAPEDPMSTFKVPAESETPTTTLQARLFYKYVLIGGGTATFSAMQAIKLKDPNAEVLIISEEPYTPYMRPPLSKELWFSTEDNVSQTLVFKDWQGSERKLVYGDQDTLEVVDASTLLASSDSRAKIITGCPVEKLDVDRKVIHLKNGHRLAYGKLLIATGGTPKTLPLMKDLPKEVSSKVTTYRNLDDFKELEALAREGKKVAVIGGGFLGSELAFALAQHGRRFGTNITQIFQEKGNMAAVFPPYLTEWTTKRMVEEGVDVKSQTLVSGITAGIDGKVNVTLANGEVVEADRVVVAVGISPNDQLAKNAGLEIDSQRGGILVNAELESRGDVFAAGDVSSYHDIALGRRRVEHHDHAALSGRHAGENMVGPKKPYRHQSMFWSDLGSKIGYEAVGLVDSQLQTSGIWVKPQESEDVSQRYEKGLVFYFKEDRLVGVMLWNLFGKVDLARQLIRLNKFNSSQVKELAAQFSIYDKPEH</sequence>
<name>A0ACC2SIP9_9FUNG</name>
<evidence type="ECO:0000313" key="1">
    <source>
        <dbReference type="EMBL" id="KAJ9062253.1"/>
    </source>
</evidence>
<reference evidence="1" key="1">
    <citation type="submission" date="2022-04" db="EMBL/GenBank/DDBJ databases">
        <title>Genome of the entomopathogenic fungus Entomophthora muscae.</title>
        <authorList>
            <person name="Elya C."/>
            <person name="Lovett B.R."/>
            <person name="Lee E."/>
            <person name="Macias A.M."/>
            <person name="Hajek A.E."/>
            <person name="De Bivort B.L."/>
            <person name="Kasson M.T."/>
            <person name="De Fine Licht H.H."/>
            <person name="Stajich J.E."/>
        </authorList>
    </citation>
    <scope>NUCLEOTIDE SEQUENCE</scope>
    <source>
        <strain evidence="1">Berkeley</strain>
    </source>
</reference>
<protein>
    <submittedName>
        <fullName evidence="1">Uncharacterized protein</fullName>
    </submittedName>
</protein>
<comment type="caution">
    <text evidence="1">The sequence shown here is derived from an EMBL/GenBank/DDBJ whole genome shotgun (WGS) entry which is preliminary data.</text>
</comment>
<dbReference type="Proteomes" id="UP001165960">
    <property type="component" value="Unassembled WGS sequence"/>
</dbReference>
<dbReference type="EMBL" id="QTSX02005016">
    <property type="protein sequence ID" value="KAJ9062253.1"/>
    <property type="molecule type" value="Genomic_DNA"/>
</dbReference>
<keyword evidence="2" id="KW-1185">Reference proteome</keyword>
<evidence type="ECO:0000313" key="2">
    <source>
        <dbReference type="Proteomes" id="UP001165960"/>
    </source>
</evidence>
<gene>
    <name evidence="1" type="ORF">DSO57_1012701</name>
</gene>
<organism evidence="1 2">
    <name type="scientific">Entomophthora muscae</name>
    <dbReference type="NCBI Taxonomy" id="34485"/>
    <lineage>
        <taxon>Eukaryota</taxon>
        <taxon>Fungi</taxon>
        <taxon>Fungi incertae sedis</taxon>
        <taxon>Zoopagomycota</taxon>
        <taxon>Entomophthoromycotina</taxon>
        <taxon>Entomophthoromycetes</taxon>
        <taxon>Entomophthorales</taxon>
        <taxon>Entomophthoraceae</taxon>
        <taxon>Entomophthora</taxon>
    </lineage>
</organism>